<protein>
    <submittedName>
        <fullName evidence="1">Uncharacterized protein</fullName>
    </submittedName>
</protein>
<accession>A0A1F4VE67</accession>
<evidence type="ECO:0000313" key="2">
    <source>
        <dbReference type="Proteomes" id="UP000176504"/>
    </source>
</evidence>
<proteinExistence type="predicted"/>
<comment type="caution">
    <text evidence="1">The sequence shown here is derived from an EMBL/GenBank/DDBJ whole genome shotgun (WGS) entry which is preliminary data.</text>
</comment>
<dbReference type="EMBL" id="MEVI01000002">
    <property type="protein sequence ID" value="OGC55531.1"/>
    <property type="molecule type" value="Genomic_DNA"/>
</dbReference>
<gene>
    <name evidence="1" type="ORF">A3A78_01080</name>
</gene>
<name>A0A1F4VE67_UNCKA</name>
<dbReference type="Proteomes" id="UP000176504">
    <property type="component" value="Unassembled WGS sequence"/>
</dbReference>
<sequence>MQPGEAIKKAIEWLVSNKDNLEGKKCSLPYVEEHLIRVFFGGSTPESNGWIAIWTTNRNPNDKLKAEESAADIVAALHRELKQKGYTVTTYH</sequence>
<organism evidence="1 2">
    <name type="scientific">candidate division WWE3 bacterium RIFCSPLOWO2_01_FULL_41_18</name>
    <dbReference type="NCBI Taxonomy" id="1802625"/>
    <lineage>
        <taxon>Bacteria</taxon>
        <taxon>Katanobacteria</taxon>
    </lineage>
</organism>
<reference evidence="1 2" key="1">
    <citation type="journal article" date="2016" name="Nat. Commun.">
        <title>Thousands of microbial genomes shed light on interconnected biogeochemical processes in an aquifer system.</title>
        <authorList>
            <person name="Anantharaman K."/>
            <person name="Brown C.T."/>
            <person name="Hug L.A."/>
            <person name="Sharon I."/>
            <person name="Castelle C.J."/>
            <person name="Probst A.J."/>
            <person name="Thomas B.C."/>
            <person name="Singh A."/>
            <person name="Wilkins M.J."/>
            <person name="Karaoz U."/>
            <person name="Brodie E.L."/>
            <person name="Williams K.H."/>
            <person name="Hubbard S.S."/>
            <person name="Banfield J.F."/>
        </authorList>
    </citation>
    <scope>NUCLEOTIDE SEQUENCE [LARGE SCALE GENOMIC DNA]</scope>
</reference>
<dbReference type="AlphaFoldDB" id="A0A1F4VE67"/>
<evidence type="ECO:0000313" key="1">
    <source>
        <dbReference type="EMBL" id="OGC55531.1"/>
    </source>
</evidence>